<dbReference type="OrthoDB" id="278212at2759"/>
<dbReference type="EMBL" id="KZ305075">
    <property type="protein sequence ID" value="PIA29989.1"/>
    <property type="molecule type" value="Genomic_DNA"/>
</dbReference>
<evidence type="ECO:0000313" key="2">
    <source>
        <dbReference type="Proteomes" id="UP000230069"/>
    </source>
</evidence>
<dbReference type="Pfam" id="PF02330">
    <property type="entry name" value="MAM33"/>
    <property type="match status" value="1"/>
</dbReference>
<organism evidence="1 2">
    <name type="scientific">Aquilegia coerulea</name>
    <name type="common">Rocky mountain columbine</name>
    <dbReference type="NCBI Taxonomy" id="218851"/>
    <lineage>
        <taxon>Eukaryota</taxon>
        <taxon>Viridiplantae</taxon>
        <taxon>Streptophyta</taxon>
        <taxon>Embryophyta</taxon>
        <taxon>Tracheophyta</taxon>
        <taxon>Spermatophyta</taxon>
        <taxon>Magnoliopsida</taxon>
        <taxon>Ranunculales</taxon>
        <taxon>Ranunculaceae</taxon>
        <taxon>Thalictroideae</taxon>
        <taxon>Aquilegia</taxon>
    </lineage>
</organism>
<accession>A0A2G5CFE2</accession>
<sequence length="245" mass="27529">MSFSIILRRATSSVPSFLICATRTQTNYNPITPLKNNTICQEICGTYIPTLHFSSVSKKSITDQSLLRLIKSKIKSAEEMQDANQVEGIPDGFPFKIKDEPGKQTISLKREDQGEAIKVQVDMPSILTQEYDDSGLKVDIPSIPLVVSVTNSVNGKCLKFTIADYIVASEIHSLVVKDRGTSEASHAYRGPDLVATKKLPSAFRYYLNARGIEQSTSRFLYEYMVNKSRKEYLTWLKNVKSFIEN</sequence>
<protein>
    <recommendedName>
        <fullName evidence="3">Mitochondrial glycoprotein</fullName>
    </recommendedName>
</protein>
<keyword evidence="2" id="KW-1185">Reference proteome</keyword>
<dbReference type="SUPFAM" id="SSF54529">
    <property type="entry name" value="Mitochondrial glycoprotein MAM33-like"/>
    <property type="match status" value="1"/>
</dbReference>
<dbReference type="EMBL" id="KZ305075">
    <property type="protein sequence ID" value="PIA29988.1"/>
    <property type="molecule type" value="Genomic_DNA"/>
</dbReference>
<gene>
    <name evidence="1" type="ORF">AQUCO_05800221v1</name>
</gene>
<dbReference type="InterPro" id="IPR036561">
    <property type="entry name" value="MAM33_sf"/>
</dbReference>
<name>A0A2G5CFE2_AQUCA</name>
<dbReference type="PANTHER" id="PTHR10826:SF41">
    <property type="entry name" value="MITOCHONDRIAL GLYCOPROTEIN FAMILY PROTEIN"/>
    <property type="match status" value="1"/>
</dbReference>
<dbReference type="InterPro" id="IPR003428">
    <property type="entry name" value="MAM33"/>
</dbReference>
<dbReference type="Proteomes" id="UP000230069">
    <property type="component" value="Unassembled WGS sequence"/>
</dbReference>
<dbReference type="STRING" id="218851.A0A2G5CFE2"/>
<evidence type="ECO:0000313" key="1">
    <source>
        <dbReference type="EMBL" id="PIA29988.1"/>
    </source>
</evidence>
<reference evidence="1 2" key="1">
    <citation type="submission" date="2017-09" db="EMBL/GenBank/DDBJ databases">
        <title>WGS assembly of Aquilegia coerulea Goldsmith.</title>
        <authorList>
            <person name="Hodges S."/>
            <person name="Kramer E."/>
            <person name="Nordborg M."/>
            <person name="Tomkins J."/>
            <person name="Borevitz J."/>
            <person name="Derieg N."/>
            <person name="Yan J."/>
            <person name="Mihaltcheva S."/>
            <person name="Hayes R.D."/>
            <person name="Rokhsar D."/>
        </authorList>
    </citation>
    <scope>NUCLEOTIDE SEQUENCE [LARGE SCALE GENOMIC DNA]</scope>
    <source>
        <strain evidence="2">cv. Goldsmith</strain>
    </source>
</reference>
<dbReference type="PANTHER" id="PTHR10826">
    <property type="entry name" value="COMPLEMENT COMPONENT 1"/>
    <property type="match status" value="1"/>
</dbReference>
<dbReference type="GO" id="GO:0005759">
    <property type="term" value="C:mitochondrial matrix"/>
    <property type="evidence" value="ECO:0007669"/>
    <property type="project" value="InterPro"/>
</dbReference>
<dbReference type="Gene3D" id="3.10.280.10">
    <property type="entry name" value="Mitochondrial glycoprotein"/>
    <property type="match status" value="1"/>
</dbReference>
<proteinExistence type="predicted"/>
<dbReference type="AlphaFoldDB" id="A0A2G5CFE2"/>
<evidence type="ECO:0008006" key="3">
    <source>
        <dbReference type="Google" id="ProtNLM"/>
    </source>
</evidence>